<dbReference type="RefSeq" id="WP_007175003.1">
    <property type="nucleotide sequence ID" value="NZ_GG704783.1"/>
</dbReference>
<dbReference type="EMBL" id="ACKS01000107">
    <property type="protein sequence ID" value="EFA42972.1"/>
    <property type="molecule type" value="Genomic_DNA"/>
</dbReference>
<evidence type="ECO:0000313" key="2">
    <source>
        <dbReference type="Proteomes" id="UP000003160"/>
    </source>
</evidence>
<proteinExistence type="predicted"/>
<gene>
    <name evidence="1" type="ORF">HMPREF0645_2608</name>
</gene>
<dbReference type="OrthoDB" id="5741553at2"/>
<accession>D1Q073</accession>
<organism evidence="1 2">
    <name type="scientific">Hallella bergensis DSM 17361</name>
    <dbReference type="NCBI Taxonomy" id="585502"/>
    <lineage>
        <taxon>Bacteria</taxon>
        <taxon>Pseudomonadati</taxon>
        <taxon>Bacteroidota</taxon>
        <taxon>Bacteroidia</taxon>
        <taxon>Bacteroidales</taxon>
        <taxon>Prevotellaceae</taxon>
        <taxon>Hallella</taxon>
    </lineage>
</organism>
<dbReference type="eggNOG" id="COG1403">
    <property type="taxonomic scope" value="Bacteria"/>
</dbReference>
<dbReference type="Proteomes" id="UP000003160">
    <property type="component" value="Unassembled WGS sequence"/>
</dbReference>
<evidence type="ECO:0000313" key="1">
    <source>
        <dbReference type="EMBL" id="EFA42972.1"/>
    </source>
</evidence>
<evidence type="ECO:0008006" key="3">
    <source>
        <dbReference type="Google" id="ProtNLM"/>
    </source>
</evidence>
<keyword evidence="2" id="KW-1185">Reference proteome</keyword>
<dbReference type="InterPro" id="IPR008713">
    <property type="entry name" value="Phage_lambda_NinG"/>
</dbReference>
<sequence length="152" mass="18082">MPYYIKKKKTDKPKKRQTSLSTLVKKLDKVFSQYIRLRDAYPNGTFRCISCGKIKPFEQADAGHFHSRRHMATRFDEDNVSAECRACNRFSADHLIGYRENLIKKIGIHRFEMLHVKAHQSRKWCRFELDQLIKYYTILVKKLSEEKGIKIK</sequence>
<protein>
    <recommendedName>
        <fullName evidence="3">Bacteriophage Lambda NinG protein</fullName>
    </recommendedName>
</protein>
<reference evidence="1 2" key="1">
    <citation type="submission" date="2009-10" db="EMBL/GenBank/DDBJ databases">
        <authorList>
            <person name="Qin X."/>
            <person name="Bachman B."/>
            <person name="Battles P."/>
            <person name="Bell A."/>
            <person name="Bess C."/>
            <person name="Bickham C."/>
            <person name="Chaboub L."/>
            <person name="Chen D."/>
            <person name="Coyle M."/>
            <person name="Deiros D.R."/>
            <person name="Dinh H."/>
            <person name="Forbes L."/>
            <person name="Fowler G."/>
            <person name="Francisco L."/>
            <person name="Fu Q."/>
            <person name="Gubbala S."/>
            <person name="Hale W."/>
            <person name="Han Y."/>
            <person name="Hemphill L."/>
            <person name="Highlander S.K."/>
            <person name="Hirani K."/>
            <person name="Hogues M."/>
            <person name="Jackson L."/>
            <person name="Jakkamsetti A."/>
            <person name="Javaid M."/>
            <person name="Jiang H."/>
            <person name="Korchina V."/>
            <person name="Kovar C."/>
            <person name="Lara F."/>
            <person name="Lee S."/>
            <person name="Mata R."/>
            <person name="Mathew T."/>
            <person name="Moen C."/>
            <person name="Morales K."/>
            <person name="Munidasa M."/>
            <person name="Nazareth L."/>
            <person name="Ngo R."/>
            <person name="Nguyen L."/>
            <person name="Okwuonu G."/>
            <person name="Ongeri F."/>
            <person name="Patil S."/>
            <person name="Petrosino J."/>
            <person name="Pham C."/>
            <person name="Pham P."/>
            <person name="Pu L.-L."/>
            <person name="Puazo M."/>
            <person name="Raj R."/>
            <person name="Reid J."/>
            <person name="Rouhana J."/>
            <person name="Saada N."/>
            <person name="Shang Y."/>
            <person name="Simmons D."/>
            <person name="Thornton R."/>
            <person name="Warren J."/>
            <person name="Weissenberger G."/>
            <person name="Zhang J."/>
            <person name="Zhang L."/>
            <person name="Zhou C."/>
            <person name="Zhu D."/>
            <person name="Muzny D."/>
            <person name="Worley K."/>
            <person name="Gibbs R."/>
        </authorList>
    </citation>
    <scope>NUCLEOTIDE SEQUENCE [LARGE SCALE GENOMIC DNA]</scope>
    <source>
        <strain evidence="1 2">DSM 17361</strain>
    </source>
</reference>
<dbReference type="HOGENOM" id="CLU_102977_1_0_10"/>
<dbReference type="Pfam" id="PF05766">
    <property type="entry name" value="NinG"/>
    <property type="match status" value="1"/>
</dbReference>
<comment type="caution">
    <text evidence="1">The sequence shown here is derived from an EMBL/GenBank/DDBJ whole genome shotgun (WGS) entry which is preliminary data.</text>
</comment>
<dbReference type="Gene3D" id="1.10.30.50">
    <property type="match status" value="1"/>
</dbReference>
<dbReference type="AlphaFoldDB" id="D1Q073"/>
<name>D1Q073_9BACT</name>